<feature type="transmembrane region" description="Helical" evidence="1">
    <location>
        <begin position="32"/>
        <end position="52"/>
    </location>
</feature>
<sequence>MVNYRIRYVELIVLLFAVIGMYLWSLLLDSQIILSLFWVTCITMLLPIMALLRQLYGISVSRKILHEKKRYYTNDDIDVQIKITNRFYIPTFFPMVLDPLPKNYNRKYPKEVDQFKVFPLVIGNKKIVYTLRNVPRGPIEFRDIKLLKSDLLGFVDMEKILDLKKRILVYPKYVNLKVDSVVGNQLQQQGVYNKYMGRETSQITGVREYQRGDKLSLIHWKATARKRKLMSKEFAPYLTRKSNLILNCYNEDDKVKYDEKFELAVSVAATLVNSFGHCSQPFAMKMSNNERFYVEKRSKNQFLKEGMQKLALVQKNGQVPISAFCKANSYLFEPETMLFIVTTEIDAHFKKVINQLSAKRIFVKVFLVGANSEYENAPYIQRVLSLNDLVHDENKLKGVAR</sequence>
<keyword evidence="1" id="KW-1133">Transmembrane helix</keyword>
<evidence type="ECO:0000256" key="1">
    <source>
        <dbReference type="SAM" id="Phobius"/>
    </source>
</evidence>
<feature type="transmembrane region" description="Helical" evidence="1">
    <location>
        <begin position="7"/>
        <end position="26"/>
    </location>
</feature>
<keyword evidence="1" id="KW-0812">Transmembrane</keyword>
<accession>A0AAU8HTF2</accession>
<reference evidence="3" key="2">
    <citation type="submission" date="2024-06" db="EMBL/GenBank/DDBJ databases">
        <authorList>
            <person name="Petrova K.O."/>
            <person name="Toshchakov S.V."/>
            <person name="Boltjanskaja Y.V."/>
            <person name="Kevbrin V.V."/>
        </authorList>
    </citation>
    <scope>NUCLEOTIDE SEQUENCE</scope>
    <source>
        <strain evidence="3">Z-710</strain>
    </source>
</reference>
<feature type="domain" description="DUF58" evidence="2">
    <location>
        <begin position="206"/>
        <end position="311"/>
    </location>
</feature>
<dbReference type="EMBL" id="CP159485">
    <property type="protein sequence ID" value="XCI28432.1"/>
    <property type="molecule type" value="Genomic_DNA"/>
</dbReference>
<dbReference type="AlphaFoldDB" id="A0AAU8HTF2"/>
<dbReference type="Pfam" id="PF01882">
    <property type="entry name" value="DUF58"/>
    <property type="match status" value="1"/>
</dbReference>
<proteinExistence type="predicted"/>
<reference evidence="3" key="1">
    <citation type="journal article" date="2018" name="Antonie Van Leeuwenhoek">
        <title>Proteinivorax hydrogeniformans sp. nov., an anaerobic, haloalkaliphilic bacterium fermenting proteinaceous compounds with high hydrogen production.</title>
        <authorList>
            <person name="Boltyanskaya Y."/>
            <person name="Detkova E."/>
            <person name="Pimenov N."/>
            <person name="Kevbrin V."/>
        </authorList>
    </citation>
    <scope>NUCLEOTIDE SEQUENCE</scope>
    <source>
        <strain evidence="3">Z-710</strain>
    </source>
</reference>
<evidence type="ECO:0000313" key="3">
    <source>
        <dbReference type="EMBL" id="XCI28432.1"/>
    </source>
</evidence>
<protein>
    <submittedName>
        <fullName evidence="3">DUF58 domain-containing protein</fullName>
    </submittedName>
</protein>
<evidence type="ECO:0000259" key="2">
    <source>
        <dbReference type="Pfam" id="PF01882"/>
    </source>
</evidence>
<dbReference type="PANTHER" id="PTHR34351">
    <property type="entry name" value="SLR1927 PROTEIN-RELATED"/>
    <property type="match status" value="1"/>
</dbReference>
<dbReference type="InterPro" id="IPR002881">
    <property type="entry name" value="DUF58"/>
</dbReference>
<dbReference type="PANTHER" id="PTHR34351:SF2">
    <property type="entry name" value="DUF58 DOMAIN-CONTAINING PROTEIN"/>
    <property type="match status" value="1"/>
</dbReference>
<dbReference type="RefSeq" id="WP_353892988.1">
    <property type="nucleotide sequence ID" value="NZ_CP159485.1"/>
</dbReference>
<name>A0AAU8HTF2_9FIRM</name>
<organism evidence="3">
    <name type="scientific">Proteinivorax hydrogeniformans</name>
    <dbReference type="NCBI Taxonomy" id="1826727"/>
    <lineage>
        <taxon>Bacteria</taxon>
        <taxon>Bacillati</taxon>
        <taxon>Bacillota</taxon>
        <taxon>Clostridia</taxon>
        <taxon>Eubacteriales</taxon>
        <taxon>Proteinivoracaceae</taxon>
        <taxon>Proteinivorax</taxon>
    </lineage>
</organism>
<gene>
    <name evidence="3" type="ORF">PRVXH_002391</name>
</gene>
<keyword evidence="1" id="KW-0472">Membrane</keyword>